<organism evidence="2 3">
    <name type="scientific">Peptococcus simiae</name>
    <dbReference type="NCBI Taxonomy" id="1643805"/>
    <lineage>
        <taxon>Bacteria</taxon>
        <taxon>Bacillati</taxon>
        <taxon>Bacillota</taxon>
        <taxon>Clostridia</taxon>
        <taxon>Eubacteriales</taxon>
        <taxon>Peptococcaceae</taxon>
        <taxon>Peptococcus</taxon>
    </lineage>
</organism>
<evidence type="ECO:0000256" key="1">
    <source>
        <dbReference type="SAM" id="MobiDB-lite"/>
    </source>
</evidence>
<sequence>MARFLFDEPPLIINYTLAKIIGPREAAFVQKVQYWVNENRKRGRNYRDGKYWTYNSIQAWHEHCFACYSVDTVKRTFAKLRKMGLLIVGNYNKDPRDRTNWYTVNEEKLDALYDEYERQCAIKDAEALKKAEEEEASNPSGQFTKMEDDFAYYDAEYTSALGQSAPMEEDFAHPDEQCTSALGQSAPMEEGSLHQSHWGNLHQPLPHKYHTSTTQVQQTLCSRVQDAHCEPDVNDNHSDQPTALSSSPSALNHPDPEQVDGIGASKNKSVEKGEEHEHETEVAARKQEAQENFERLWQLYPLKRGKGRVSDTKKQALLKYGYDQLVRAINRYTREVAEAPFEKCYQNGSTFFNSGFIDYLDENYEACVPKPKRGLSERTGKTLSNVYFEDHTPEDYDILEE</sequence>
<evidence type="ECO:0000313" key="3">
    <source>
        <dbReference type="Proteomes" id="UP001631949"/>
    </source>
</evidence>
<evidence type="ECO:0000313" key="2">
    <source>
        <dbReference type="EMBL" id="MFM9414361.1"/>
    </source>
</evidence>
<dbReference type="EMBL" id="JBJUVG010000014">
    <property type="protein sequence ID" value="MFM9414361.1"/>
    <property type="molecule type" value="Genomic_DNA"/>
</dbReference>
<keyword evidence="3" id="KW-1185">Reference proteome</keyword>
<feature type="region of interest" description="Disordered" evidence="1">
    <location>
        <begin position="230"/>
        <end position="287"/>
    </location>
</feature>
<reference evidence="2 3" key="1">
    <citation type="journal article" date="2016" name="Int. J. Syst. Evol. Microbiol.">
        <title>Peptococcus simiae sp. nov., isolated from rhesus macaque faeces and emended description of the genus Peptococcus.</title>
        <authorList>
            <person name="Shkoporov A.N."/>
            <person name="Efimov B.A."/>
            <person name="Kondova I."/>
            <person name="Ouwerling B."/>
            <person name="Chaplin A.V."/>
            <person name="Shcherbakova V.A."/>
            <person name="Langermans J.A.M."/>
        </authorList>
    </citation>
    <scope>NUCLEOTIDE SEQUENCE [LARGE SCALE GENOMIC DNA]</scope>
    <source>
        <strain evidence="2 3">M108</strain>
    </source>
</reference>
<gene>
    <name evidence="2" type="ORF">ACKQTC_08275</name>
</gene>
<dbReference type="Proteomes" id="UP001631949">
    <property type="component" value="Unassembled WGS sequence"/>
</dbReference>
<accession>A0ABW9H2M9</accession>
<proteinExistence type="predicted"/>
<feature type="region of interest" description="Disordered" evidence="1">
    <location>
        <begin position="186"/>
        <end position="211"/>
    </location>
</feature>
<dbReference type="RefSeq" id="WP_408977975.1">
    <property type="nucleotide sequence ID" value="NZ_JBJUVG010000014.1"/>
</dbReference>
<feature type="compositionally biased region" description="Basic and acidic residues" evidence="1">
    <location>
        <begin position="268"/>
        <end position="287"/>
    </location>
</feature>
<feature type="compositionally biased region" description="Polar residues" evidence="1">
    <location>
        <begin position="239"/>
        <end position="250"/>
    </location>
</feature>
<name>A0ABW9H2M9_9FIRM</name>
<protein>
    <submittedName>
        <fullName evidence="2">Uncharacterized protein</fullName>
    </submittedName>
</protein>
<comment type="caution">
    <text evidence="2">The sequence shown here is derived from an EMBL/GenBank/DDBJ whole genome shotgun (WGS) entry which is preliminary data.</text>
</comment>